<organism evidence="2 3">
    <name type="scientific">Polyplax serrata</name>
    <name type="common">Common mouse louse</name>
    <dbReference type="NCBI Taxonomy" id="468196"/>
    <lineage>
        <taxon>Eukaryota</taxon>
        <taxon>Metazoa</taxon>
        <taxon>Ecdysozoa</taxon>
        <taxon>Arthropoda</taxon>
        <taxon>Hexapoda</taxon>
        <taxon>Insecta</taxon>
        <taxon>Pterygota</taxon>
        <taxon>Neoptera</taxon>
        <taxon>Paraneoptera</taxon>
        <taxon>Psocodea</taxon>
        <taxon>Troctomorpha</taxon>
        <taxon>Phthiraptera</taxon>
        <taxon>Anoplura</taxon>
        <taxon>Polyplacidae</taxon>
        <taxon>Polyplax</taxon>
    </lineage>
</organism>
<feature type="region of interest" description="Disordered" evidence="1">
    <location>
        <begin position="50"/>
        <end position="100"/>
    </location>
</feature>
<sequence>MKHFLPKKYYQEKDVMMGRWQQDKLRKRRKEVVVAAEEEAEVTAIKDTTAGSWGTRKVKGRGRAAPDDRMRQLTKTRRGKGQDGGSPVEGKGLSTRDVKG</sequence>
<comment type="caution">
    <text evidence="2">The sequence shown here is derived from an EMBL/GenBank/DDBJ whole genome shotgun (WGS) entry which is preliminary data.</text>
</comment>
<reference evidence="2 3" key="1">
    <citation type="submission" date="2023-09" db="EMBL/GenBank/DDBJ databases">
        <title>Genomes of two closely related lineages of the louse Polyplax serrata with different host specificities.</title>
        <authorList>
            <person name="Martinu J."/>
            <person name="Tarabai H."/>
            <person name="Stefka J."/>
            <person name="Hypsa V."/>
        </authorList>
    </citation>
    <scope>NUCLEOTIDE SEQUENCE [LARGE SCALE GENOMIC DNA]</scope>
    <source>
        <strain evidence="2">98ZLc_SE</strain>
    </source>
</reference>
<evidence type="ECO:0000313" key="3">
    <source>
        <dbReference type="Proteomes" id="UP001359485"/>
    </source>
</evidence>
<evidence type="ECO:0000313" key="2">
    <source>
        <dbReference type="EMBL" id="KAK6635404.1"/>
    </source>
</evidence>
<dbReference type="EMBL" id="JAWJWF010000003">
    <property type="protein sequence ID" value="KAK6635404.1"/>
    <property type="molecule type" value="Genomic_DNA"/>
</dbReference>
<keyword evidence="3" id="KW-1185">Reference proteome</keyword>
<dbReference type="Proteomes" id="UP001359485">
    <property type="component" value="Unassembled WGS sequence"/>
</dbReference>
<proteinExistence type="predicted"/>
<gene>
    <name evidence="2" type="ORF">RUM44_000655</name>
</gene>
<name>A0ABR1B8A9_POLSC</name>
<accession>A0ABR1B8A9</accession>
<evidence type="ECO:0000256" key="1">
    <source>
        <dbReference type="SAM" id="MobiDB-lite"/>
    </source>
</evidence>
<protein>
    <submittedName>
        <fullName evidence="2">Uncharacterized protein</fullName>
    </submittedName>
</protein>